<protein>
    <submittedName>
        <fullName evidence="1">Uncharacterized protein</fullName>
    </submittedName>
</protein>
<evidence type="ECO:0000313" key="1">
    <source>
        <dbReference type="EMBL" id="PON20272.1"/>
    </source>
</evidence>
<proteinExistence type="predicted"/>
<dbReference type="Proteomes" id="UP000054821">
    <property type="component" value="Unassembled WGS sequence"/>
</dbReference>
<gene>
    <name evidence="1" type="ORF">TGAM01_v210868</name>
</gene>
<name>A0A2P4Z7K5_9HYPO</name>
<evidence type="ECO:0000313" key="2">
    <source>
        <dbReference type="Proteomes" id="UP000054821"/>
    </source>
</evidence>
<sequence length="252" mass="28537">MAFLIPTFDQLLEQLGYGTSSRLQSECFQKGVERFVREFISSDGERGIDLRNWFVYKDAFDDMARLFLDDLGGGRHFWPDKDTTASPLRLKYTTDQAEAINTNPPYKLQMDQDSRSSFTSRTNKDYTENLNKISKFTYSVWKATKSVTFVSDWQPQDGFQVGSLSGLMSRLPGARDATGIRISMKGPGFFITQSCFGEDDFDRLMGQSAKQIDRCLALGVDSGLDGYCLHTDFILLTGQKPSSRWIFSGRGY</sequence>
<dbReference type="GeneID" id="29989819"/>
<dbReference type="RefSeq" id="XP_018657058.1">
    <property type="nucleotide sequence ID" value="XM_018809736.1"/>
</dbReference>
<comment type="caution">
    <text evidence="1">The sequence shown here is derived from an EMBL/GenBank/DDBJ whole genome shotgun (WGS) entry which is preliminary data.</text>
</comment>
<reference evidence="1 2" key="1">
    <citation type="journal article" date="2016" name="Genome Announc.">
        <title>Draft Whole-Genome Sequence of Trichoderma gamsii T6085, a Promising Biocontrol Agent of Fusarium Head Blight on Wheat.</title>
        <authorList>
            <person name="Baroncelli R."/>
            <person name="Zapparata A."/>
            <person name="Piaggeschi G."/>
            <person name="Sarrocco S."/>
            <person name="Vannacci G."/>
        </authorList>
    </citation>
    <scope>NUCLEOTIDE SEQUENCE [LARGE SCALE GENOMIC DNA]</scope>
    <source>
        <strain evidence="1 2">T6085</strain>
    </source>
</reference>
<keyword evidence="2" id="KW-1185">Reference proteome</keyword>
<organism evidence="1 2">
    <name type="scientific">Trichoderma gamsii</name>
    <dbReference type="NCBI Taxonomy" id="398673"/>
    <lineage>
        <taxon>Eukaryota</taxon>
        <taxon>Fungi</taxon>
        <taxon>Dikarya</taxon>
        <taxon>Ascomycota</taxon>
        <taxon>Pezizomycotina</taxon>
        <taxon>Sordariomycetes</taxon>
        <taxon>Hypocreomycetidae</taxon>
        <taxon>Hypocreales</taxon>
        <taxon>Hypocreaceae</taxon>
        <taxon>Trichoderma</taxon>
    </lineage>
</organism>
<accession>A0A2P4Z7K5</accession>
<dbReference type="EMBL" id="JPDN02000075">
    <property type="protein sequence ID" value="PON20272.1"/>
    <property type="molecule type" value="Genomic_DNA"/>
</dbReference>
<dbReference type="AlphaFoldDB" id="A0A2P4Z7K5"/>